<dbReference type="EMBL" id="JBHTLY010000004">
    <property type="protein sequence ID" value="MFD1202151.1"/>
    <property type="molecule type" value="Genomic_DNA"/>
</dbReference>
<keyword evidence="1" id="KW-0175">Coiled coil</keyword>
<dbReference type="InterPro" id="IPR010310">
    <property type="entry name" value="T7SS_ESAT-6-like"/>
</dbReference>
<gene>
    <name evidence="2" type="ORF">ACFQ3U_09645</name>
</gene>
<comment type="caution">
    <text evidence="2">The sequence shown here is derived from an EMBL/GenBank/DDBJ whole genome shotgun (WGS) entry which is preliminary data.</text>
</comment>
<dbReference type="Gene3D" id="1.10.287.1060">
    <property type="entry name" value="ESAT-6-like"/>
    <property type="match status" value="1"/>
</dbReference>
<proteinExistence type="predicted"/>
<feature type="coiled-coil region" evidence="1">
    <location>
        <begin position="14"/>
        <end position="41"/>
    </location>
</feature>
<keyword evidence="3" id="KW-1185">Reference proteome</keyword>
<accession>A0ABW3TN51</accession>
<dbReference type="InterPro" id="IPR036689">
    <property type="entry name" value="ESAT-6-like_sf"/>
</dbReference>
<name>A0ABW3TN51_9MICO</name>
<dbReference type="Proteomes" id="UP001597181">
    <property type="component" value="Unassembled WGS sequence"/>
</dbReference>
<sequence>MAISVKSAATHGSIESIERELKLMQATLDQLEARTATLQTQWNGEARLAFGRAMHRAQTSLNTLRALATSASSEARSSATALTDFDRRRSGVWQR</sequence>
<dbReference type="Pfam" id="PF06013">
    <property type="entry name" value="WXG100"/>
    <property type="match status" value="1"/>
</dbReference>
<reference evidence="3" key="1">
    <citation type="journal article" date="2019" name="Int. J. Syst. Evol. Microbiol.">
        <title>The Global Catalogue of Microorganisms (GCM) 10K type strain sequencing project: providing services to taxonomists for standard genome sequencing and annotation.</title>
        <authorList>
            <consortium name="The Broad Institute Genomics Platform"/>
            <consortium name="The Broad Institute Genome Sequencing Center for Infectious Disease"/>
            <person name="Wu L."/>
            <person name="Ma J."/>
        </authorList>
    </citation>
    <scope>NUCLEOTIDE SEQUENCE [LARGE SCALE GENOMIC DNA]</scope>
    <source>
        <strain evidence="3">CCUG 50213</strain>
    </source>
</reference>
<protein>
    <submittedName>
        <fullName evidence="2">WXG100 family type VII secretion target</fullName>
    </submittedName>
</protein>
<dbReference type="SUPFAM" id="SSF140453">
    <property type="entry name" value="EsxAB dimer-like"/>
    <property type="match status" value="1"/>
</dbReference>
<evidence type="ECO:0000313" key="3">
    <source>
        <dbReference type="Proteomes" id="UP001597181"/>
    </source>
</evidence>
<dbReference type="RefSeq" id="WP_343961324.1">
    <property type="nucleotide sequence ID" value="NZ_BAAAKZ010000010.1"/>
</dbReference>
<evidence type="ECO:0000313" key="2">
    <source>
        <dbReference type="EMBL" id="MFD1202151.1"/>
    </source>
</evidence>
<evidence type="ECO:0000256" key="1">
    <source>
        <dbReference type="SAM" id="Coils"/>
    </source>
</evidence>
<organism evidence="2 3">
    <name type="scientific">Leucobacter albus</name>
    <dbReference type="NCBI Taxonomy" id="272210"/>
    <lineage>
        <taxon>Bacteria</taxon>
        <taxon>Bacillati</taxon>
        <taxon>Actinomycetota</taxon>
        <taxon>Actinomycetes</taxon>
        <taxon>Micrococcales</taxon>
        <taxon>Microbacteriaceae</taxon>
        <taxon>Leucobacter</taxon>
    </lineage>
</organism>